<dbReference type="OrthoDB" id="2336871at2759"/>
<protein>
    <submittedName>
        <fullName evidence="1">Uncharacterized protein</fullName>
    </submittedName>
</protein>
<dbReference type="STRING" id="1890683.A0A427Y3A3"/>
<dbReference type="AlphaFoldDB" id="A0A427Y3A3"/>
<gene>
    <name evidence="1" type="ORF">EHS25_003688</name>
</gene>
<dbReference type="PANTHER" id="PTHR34587:SF2">
    <property type="entry name" value="G-PROTEIN COUPLED RECEPTORS FAMILY 1 PROFILE DOMAIN-CONTAINING PROTEIN"/>
    <property type="match status" value="1"/>
</dbReference>
<dbReference type="EMBL" id="RSCD01000019">
    <property type="protein sequence ID" value="RSH85549.1"/>
    <property type="molecule type" value="Genomic_DNA"/>
</dbReference>
<keyword evidence="2" id="KW-1185">Reference proteome</keyword>
<organism evidence="1 2">
    <name type="scientific">Saitozyma podzolica</name>
    <dbReference type="NCBI Taxonomy" id="1890683"/>
    <lineage>
        <taxon>Eukaryota</taxon>
        <taxon>Fungi</taxon>
        <taxon>Dikarya</taxon>
        <taxon>Basidiomycota</taxon>
        <taxon>Agaricomycotina</taxon>
        <taxon>Tremellomycetes</taxon>
        <taxon>Tremellales</taxon>
        <taxon>Trimorphomycetaceae</taxon>
        <taxon>Saitozyma</taxon>
    </lineage>
</organism>
<dbReference type="Proteomes" id="UP000279259">
    <property type="component" value="Unassembled WGS sequence"/>
</dbReference>
<name>A0A427Y3A3_9TREE</name>
<dbReference type="PANTHER" id="PTHR34587">
    <property type="entry name" value="VWFA DOMAIN-CONTAINING PROTEIN"/>
    <property type="match status" value="1"/>
</dbReference>
<proteinExistence type="predicted"/>
<dbReference type="InterPro" id="IPR053216">
    <property type="entry name" value="Appressorial_penetr-assoc"/>
</dbReference>
<accession>A0A427Y3A3</accession>
<sequence length="121" mass="12807">MATERHGLPLDAGSFCDATTTYYAAPQQLDSSGQIVGHGHITIQQMQSITSTALLNPNQFAFFQGLDFADVNGLTTVAIEGGLAAGAYRLCTIMSASNHQSAIMPIAQRGSENTCSYFTAE</sequence>
<evidence type="ECO:0000313" key="1">
    <source>
        <dbReference type="EMBL" id="RSH85549.1"/>
    </source>
</evidence>
<evidence type="ECO:0000313" key="2">
    <source>
        <dbReference type="Proteomes" id="UP000279259"/>
    </source>
</evidence>
<reference evidence="1 2" key="1">
    <citation type="submission" date="2018-11" db="EMBL/GenBank/DDBJ databases">
        <title>Genome sequence of Saitozyma podzolica DSM 27192.</title>
        <authorList>
            <person name="Aliyu H."/>
            <person name="Gorte O."/>
            <person name="Ochsenreither K."/>
        </authorList>
    </citation>
    <scope>NUCLEOTIDE SEQUENCE [LARGE SCALE GENOMIC DNA]</scope>
    <source>
        <strain evidence="1 2">DSM 27192</strain>
    </source>
</reference>
<comment type="caution">
    <text evidence="1">The sequence shown here is derived from an EMBL/GenBank/DDBJ whole genome shotgun (WGS) entry which is preliminary data.</text>
</comment>